<protein>
    <submittedName>
        <fullName evidence="1">Uncharacterized protein</fullName>
    </submittedName>
</protein>
<dbReference type="EMBL" id="CP109546">
    <property type="protein sequence ID" value="WTZ13263.1"/>
    <property type="molecule type" value="Genomic_DNA"/>
</dbReference>
<evidence type="ECO:0000313" key="1">
    <source>
        <dbReference type="EMBL" id="WTZ13263.1"/>
    </source>
</evidence>
<gene>
    <name evidence="1" type="ORF">OG699_38030</name>
</gene>
<accession>A0AAU3I6P8</accession>
<dbReference type="AlphaFoldDB" id="A0AAU3I6P8"/>
<reference evidence="1" key="1">
    <citation type="submission" date="2022-10" db="EMBL/GenBank/DDBJ databases">
        <title>The complete genomes of actinobacterial strains from the NBC collection.</title>
        <authorList>
            <person name="Joergensen T.S."/>
            <person name="Alvarez Arevalo M."/>
            <person name="Sterndorff E.B."/>
            <person name="Faurdal D."/>
            <person name="Vuksanovic O."/>
            <person name="Mourched A.-S."/>
            <person name="Charusanti P."/>
            <person name="Shaw S."/>
            <person name="Blin K."/>
            <person name="Weber T."/>
        </authorList>
    </citation>
    <scope>NUCLEOTIDE SEQUENCE</scope>
    <source>
        <strain evidence="1">NBC_01393</strain>
    </source>
</reference>
<sequence>MAVEKTAGEQALERTNRELIRLLEQGRPQEPAVSPQRAQFNSALDVLLVRANLDGAEWAIRHLRVASEAAGRVAAAGKVGEPGNLDAKITEQALALAAVELEKALDKRTVELVTREN</sequence>
<proteinExistence type="predicted"/>
<organism evidence="1">
    <name type="scientific">Streptomyces sp. NBC_01393</name>
    <dbReference type="NCBI Taxonomy" id="2903851"/>
    <lineage>
        <taxon>Bacteria</taxon>
        <taxon>Bacillati</taxon>
        <taxon>Actinomycetota</taxon>
        <taxon>Actinomycetes</taxon>
        <taxon>Kitasatosporales</taxon>
        <taxon>Streptomycetaceae</taxon>
        <taxon>Streptomyces</taxon>
    </lineage>
</organism>
<name>A0AAU3I6P8_9ACTN</name>